<organism evidence="1 2">
    <name type="scientific">Pseudacidovorax intermedius</name>
    <dbReference type="NCBI Taxonomy" id="433924"/>
    <lineage>
        <taxon>Bacteria</taxon>
        <taxon>Pseudomonadati</taxon>
        <taxon>Pseudomonadota</taxon>
        <taxon>Betaproteobacteria</taxon>
        <taxon>Burkholderiales</taxon>
        <taxon>Comamonadaceae</taxon>
        <taxon>Pseudacidovorax</taxon>
    </lineage>
</organism>
<proteinExistence type="predicted"/>
<protein>
    <submittedName>
        <fullName evidence="1">Uncharacterized protein</fullName>
    </submittedName>
</protein>
<dbReference type="OrthoDB" id="9902144at2"/>
<dbReference type="AlphaFoldDB" id="A0A147H002"/>
<sequence>MLAKLLGCTLAGLAGRNLSAQEFEHWRVMLKAEQLHPRVAQLRHAQLLAAVYQGPSTRKGVRRPWLASDFMAPDPWADSPVPGAGQVRRVTKGRDVLALARASQAGRRR</sequence>
<keyword evidence="2" id="KW-1185">Reference proteome</keyword>
<dbReference type="Proteomes" id="UP000072741">
    <property type="component" value="Unassembled WGS sequence"/>
</dbReference>
<dbReference type="EMBL" id="LDSL01000051">
    <property type="protein sequence ID" value="KTT23239.1"/>
    <property type="molecule type" value="Genomic_DNA"/>
</dbReference>
<dbReference type="RefSeq" id="WP_058641552.1">
    <property type="nucleotide sequence ID" value="NZ_LDSL01000051.1"/>
</dbReference>
<gene>
    <name evidence="1" type="ORF">NS331_08465</name>
</gene>
<accession>A0A147H002</accession>
<reference evidence="1 2" key="1">
    <citation type="journal article" date="2016" name="Front. Microbiol.">
        <title>Genomic Resource of Rice Seed Associated Bacteria.</title>
        <authorList>
            <person name="Midha S."/>
            <person name="Bansal K."/>
            <person name="Sharma S."/>
            <person name="Kumar N."/>
            <person name="Patil P.P."/>
            <person name="Chaudhry V."/>
            <person name="Patil P.B."/>
        </authorList>
    </citation>
    <scope>NUCLEOTIDE SEQUENCE [LARGE SCALE GENOMIC DNA]</scope>
    <source>
        <strain evidence="1 2">NS331</strain>
    </source>
</reference>
<comment type="caution">
    <text evidence="1">The sequence shown here is derived from an EMBL/GenBank/DDBJ whole genome shotgun (WGS) entry which is preliminary data.</text>
</comment>
<evidence type="ECO:0000313" key="1">
    <source>
        <dbReference type="EMBL" id="KTT23239.1"/>
    </source>
</evidence>
<name>A0A147H002_9BURK</name>
<evidence type="ECO:0000313" key="2">
    <source>
        <dbReference type="Proteomes" id="UP000072741"/>
    </source>
</evidence>